<feature type="transmembrane region" description="Helical" evidence="1">
    <location>
        <begin position="203"/>
        <end position="222"/>
    </location>
</feature>
<protein>
    <recommendedName>
        <fullName evidence="4">Glycosyltransferase RgtA/B/C/D-like domain-containing protein</fullName>
    </recommendedName>
</protein>
<keyword evidence="1" id="KW-0812">Transmembrane</keyword>
<feature type="transmembrane region" description="Helical" evidence="1">
    <location>
        <begin position="278"/>
        <end position="300"/>
    </location>
</feature>
<dbReference type="EMBL" id="CP115396">
    <property type="protein sequence ID" value="WBO84672.1"/>
    <property type="molecule type" value="Genomic_DNA"/>
</dbReference>
<dbReference type="RefSeq" id="WP_270127219.1">
    <property type="nucleotide sequence ID" value="NZ_CP115396.1"/>
</dbReference>
<organism evidence="2 3">
    <name type="scientific">Hymenobacter yonginensis</name>
    <dbReference type="NCBI Taxonomy" id="748197"/>
    <lineage>
        <taxon>Bacteria</taxon>
        <taxon>Pseudomonadati</taxon>
        <taxon>Bacteroidota</taxon>
        <taxon>Cytophagia</taxon>
        <taxon>Cytophagales</taxon>
        <taxon>Hymenobacteraceae</taxon>
        <taxon>Hymenobacter</taxon>
    </lineage>
</organism>
<evidence type="ECO:0000313" key="2">
    <source>
        <dbReference type="EMBL" id="WBO84672.1"/>
    </source>
</evidence>
<feature type="transmembrane region" description="Helical" evidence="1">
    <location>
        <begin position="166"/>
        <end position="191"/>
    </location>
</feature>
<evidence type="ECO:0000313" key="3">
    <source>
        <dbReference type="Proteomes" id="UP001211872"/>
    </source>
</evidence>
<evidence type="ECO:0000256" key="1">
    <source>
        <dbReference type="SAM" id="Phobius"/>
    </source>
</evidence>
<keyword evidence="3" id="KW-1185">Reference proteome</keyword>
<keyword evidence="1" id="KW-1133">Transmembrane helix</keyword>
<feature type="transmembrane region" description="Helical" evidence="1">
    <location>
        <begin position="383"/>
        <end position="405"/>
    </location>
</feature>
<accession>A0ABY7PNV4</accession>
<feature type="transmembrane region" description="Helical" evidence="1">
    <location>
        <begin position="109"/>
        <end position="128"/>
    </location>
</feature>
<gene>
    <name evidence="2" type="ORF">O9Z63_00170</name>
</gene>
<feature type="transmembrane region" description="Helical" evidence="1">
    <location>
        <begin position="342"/>
        <end position="363"/>
    </location>
</feature>
<name>A0ABY7PNV4_9BACT</name>
<proteinExistence type="predicted"/>
<dbReference type="Proteomes" id="UP001211872">
    <property type="component" value="Chromosome"/>
</dbReference>
<feature type="transmembrane region" description="Helical" evidence="1">
    <location>
        <begin position="78"/>
        <end position="97"/>
    </location>
</feature>
<evidence type="ECO:0008006" key="4">
    <source>
        <dbReference type="Google" id="ProtNLM"/>
    </source>
</evidence>
<sequence>MQPRQSAFSPQAPATQEWAVVLLLTALALLLPTHNSTPDAWYYAACVRHGHELLLPHHLLYNVVGWLWRQLLPASLDTLAALKALNALAFGACLLVLRSLLRRVSGPRTPVAGWLLLAGSSFGMLRFATENETYVLPLLLSLLASRSWWRAAAGETGWRGWLSAGAWAAGAALLHQIHAFWWLGLLIGVLWARPAGRWVATAWYSLPALLVPLAYAAALPSWQLPFTLRTFWEFVFYELYHGHAGAAPSGRTLLLMGVSVVRTFGQLHGSTLALLQRWPLLAGVALLCAGLMLAAMWQLWRRRRIASANLSSADFGDENKPATLAAEATQAAPHRAFRRTHLLILLLHLSCALWAAGNAEFLVMLPSLLALLLVRQPWPARPLALAGGALLLWNLTFGLLPAHLLRFTDTAPLLARLEREPTAWWLLSDPNLVLNQLHYRTGRPVGPPNILPAPALLVQRPGQSAARLRAWLRRCRAAGQPVYTDALDGPRLLDRARLTQGDDATQRQLLQGFRLVRVDSAATAFGWVYLTQVQ</sequence>
<reference evidence="2 3" key="1">
    <citation type="journal article" date="2011" name="Int. J. Syst. Evol. Microbiol.">
        <title>Hymenobacter yonginensis sp. nov., isolated from a mesotrophic artificial lake.</title>
        <authorList>
            <person name="Joung Y."/>
            <person name="Cho S.H."/>
            <person name="Kim H."/>
            <person name="Kim S.B."/>
            <person name="Joh K."/>
        </authorList>
    </citation>
    <scope>NUCLEOTIDE SEQUENCE [LARGE SCALE GENOMIC DNA]</scope>
    <source>
        <strain evidence="2 3">KCTC 22745</strain>
    </source>
</reference>
<keyword evidence="1" id="KW-0472">Membrane</keyword>